<evidence type="ECO:0008006" key="5">
    <source>
        <dbReference type="Google" id="ProtNLM"/>
    </source>
</evidence>
<organism evidence="3 4">
    <name type="scientific">Afipia massiliensis</name>
    <dbReference type="NCBI Taxonomy" id="211460"/>
    <lineage>
        <taxon>Bacteria</taxon>
        <taxon>Pseudomonadati</taxon>
        <taxon>Pseudomonadota</taxon>
        <taxon>Alphaproteobacteria</taxon>
        <taxon>Hyphomicrobiales</taxon>
        <taxon>Nitrobacteraceae</taxon>
        <taxon>Afipia</taxon>
    </lineage>
</organism>
<keyword evidence="4" id="KW-1185">Reference proteome</keyword>
<feature type="chain" id="PRO_5020334177" description="DUF5330 domain-containing protein" evidence="2">
    <location>
        <begin position="26"/>
        <end position="157"/>
    </location>
</feature>
<gene>
    <name evidence="3" type="ORF">YH63_021095</name>
</gene>
<dbReference type="Proteomes" id="UP000034832">
    <property type="component" value="Unassembled WGS sequence"/>
</dbReference>
<proteinExistence type="predicted"/>
<evidence type="ECO:0000313" key="4">
    <source>
        <dbReference type="Proteomes" id="UP000034832"/>
    </source>
</evidence>
<comment type="caution">
    <text evidence="3">The sequence shown here is derived from an EMBL/GenBank/DDBJ whole genome shotgun (WGS) entry which is preliminary data.</text>
</comment>
<evidence type="ECO:0000256" key="1">
    <source>
        <dbReference type="SAM" id="MobiDB-lite"/>
    </source>
</evidence>
<protein>
    <recommendedName>
        <fullName evidence="5">DUF5330 domain-containing protein</fullName>
    </recommendedName>
</protein>
<sequence>MFFLLRMAFWLGLVLVLLPTDKSSAPDQGPQIGASEAISAATAAVSDMSQFCNRQPAACTVGGQAATVIGERAQSGAKKVYQFITDKNEKSDKNEKKAPEPTDKANKKAPDHTGSIGTPDDRDMSESRTVAIVHQTLSQDDLAIDWQPPASGTATDP</sequence>
<dbReference type="RefSeq" id="WP_046830219.1">
    <property type="nucleotide sequence ID" value="NZ_LBIA02000001.1"/>
</dbReference>
<dbReference type="STRING" id="211460.YH63_20825"/>
<feature type="region of interest" description="Disordered" evidence="1">
    <location>
        <begin position="84"/>
        <end position="157"/>
    </location>
</feature>
<evidence type="ECO:0000256" key="2">
    <source>
        <dbReference type="SAM" id="SignalP"/>
    </source>
</evidence>
<evidence type="ECO:0000313" key="3">
    <source>
        <dbReference type="EMBL" id="TKT73719.1"/>
    </source>
</evidence>
<dbReference type="EMBL" id="LBIA02000001">
    <property type="protein sequence ID" value="TKT73719.1"/>
    <property type="molecule type" value="Genomic_DNA"/>
</dbReference>
<dbReference type="AlphaFoldDB" id="A0A4U6BST2"/>
<keyword evidence="2" id="KW-0732">Signal</keyword>
<dbReference type="Pfam" id="PF17264">
    <property type="entry name" value="DUF5330"/>
    <property type="match status" value="1"/>
</dbReference>
<feature type="compositionally biased region" description="Basic and acidic residues" evidence="1">
    <location>
        <begin position="86"/>
        <end position="111"/>
    </location>
</feature>
<feature type="signal peptide" evidence="2">
    <location>
        <begin position="1"/>
        <end position="25"/>
    </location>
</feature>
<reference evidence="3" key="1">
    <citation type="submission" date="2019-04" db="EMBL/GenBank/DDBJ databases">
        <title>Whole genome sequencing of cave bacteria.</title>
        <authorList>
            <person name="Gan H.M."/>
            <person name="Barton H."/>
            <person name="Savka M.A."/>
        </authorList>
    </citation>
    <scope>NUCLEOTIDE SEQUENCE [LARGE SCALE GENOMIC DNA]</scope>
    <source>
        <strain evidence="3">LC387</strain>
    </source>
</reference>
<name>A0A4U6BST2_9BRAD</name>
<dbReference type="OrthoDB" id="7923950at2"/>
<dbReference type="InterPro" id="IPR035220">
    <property type="entry name" value="DUF5330"/>
</dbReference>
<accession>A0A4U6BST2</accession>